<dbReference type="PANTHER" id="PTHR32063:SF18">
    <property type="entry name" value="CATION EFFLUX SYSTEM PROTEIN"/>
    <property type="match status" value="1"/>
</dbReference>
<feature type="transmembrane region" description="Helical" evidence="1">
    <location>
        <begin position="465"/>
        <end position="492"/>
    </location>
</feature>
<dbReference type="SUPFAM" id="SSF82866">
    <property type="entry name" value="Multidrug efflux transporter AcrB transmembrane domain"/>
    <property type="match status" value="2"/>
</dbReference>
<keyword evidence="1" id="KW-0812">Transmembrane</keyword>
<dbReference type="RefSeq" id="WP_145257172.1">
    <property type="nucleotide sequence ID" value="NZ_CP036279.1"/>
</dbReference>
<dbReference type="EMBL" id="CP036279">
    <property type="protein sequence ID" value="QDU60789.1"/>
    <property type="molecule type" value="Genomic_DNA"/>
</dbReference>
<feature type="transmembrane region" description="Helical" evidence="1">
    <location>
        <begin position="892"/>
        <end position="912"/>
    </location>
</feature>
<dbReference type="Pfam" id="PF00873">
    <property type="entry name" value="ACR_tran"/>
    <property type="match status" value="1"/>
</dbReference>
<dbReference type="PANTHER" id="PTHR32063">
    <property type="match status" value="1"/>
</dbReference>
<dbReference type="Gene3D" id="3.30.2090.10">
    <property type="entry name" value="Multidrug efflux transporter AcrB TolC docking domain, DN and DC subdomains"/>
    <property type="match status" value="2"/>
</dbReference>
<evidence type="ECO:0000313" key="2">
    <source>
        <dbReference type="EMBL" id="QDU60789.1"/>
    </source>
</evidence>
<feature type="transmembrane region" description="Helical" evidence="1">
    <location>
        <begin position="864"/>
        <end position="885"/>
    </location>
</feature>
<feature type="transmembrane region" description="Helical" evidence="1">
    <location>
        <begin position="997"/>
        <end position="1020"/>
    </location>
</feature>
<dbReference type="InterPro" id="IPR027463">
    <property type="entry name" value="AcrB_DN_DC_subdom"/>
</dbReference>
<dbReference type="KEGG" id="knv:Pan216_16410"/>
<feature type="transmembrane region" description="Helical" evidence="1">
    <location>
        <begin position="918"/>
        <end position="944"/>
    </location>
</feature>
<accession>A0A518B1C8</accession>
<dbReference type="Gene3D" id="1.20.1640.10">
    <property type="entry name" value="Multidrug efflux transporter AcrB transmembrane domain"/>
    <property type="match status" value="2"/>
</dbReference>
<dbReference type="Gene3D" id="3.30.70.1440">
    <property type="entry name" value="Multidrug efflux transporter AcrB pore domain"/>
    <property type="match status" value="1"/>
</dbReference>
<feature type="transmembrane region" description="Helical" evidence="1">
    <location>
        <begin position="337"/>
        <end position="355"/>
    </location>
</feature>
<evidence type="ECO:0000256" key="1">
    <source>
        <dbReference type="SAM" id="Phobius"/>
    </source>
</evidence>
<dbReference type="Proteomes" id="UP000317093">
    <property type="component" value="Chromosome"/>
</dbReference>
<protein>
    <submittedName>
        <fullName evidence="2">Nickel and cobalt resistance protein CnrA</fullName>
    </submittedName>
</protein>
<organism evidence="2 3">
    <name type="scientific">Kolteria novifilia</name>
    <dbReference type="NCBI Taxonomy" id="2527975"/>
    <lineage>
        <taxon>Bacteria</taxon>
        <taxon>Pseudomonadati</taxon>
        <taxon>Planctomycetota</taxon>
        <taxon>Planctomycetia</taxon>
        <taxon>Kolteriales</taxon>
        <taxon>Kolteriaceae</taxon>
        <taxon>Kolteria</taxon>
    </lineage>
</organism>
<keyword evidence="1" id="KW-1133">Transmembrane helix</keyword>
<dbReference type="OrthoDB" id="9757876at2"/>
<dbReference type="Gene3D" id="3.30.70.1320">
    <property type="entry name" value="Multidrug efflux transporter AcrB pore domain like"/>
    <property type="match status" value="1"/>
</dbReference>
<dbReference type="GO" id="GO:0042910">
    <property type="term" value="F:xenobiotic transmembrane transporter activity"/>
    <property type="evidence" value="ECO:0007669"/>
    <property type="project" value="TreeGrafter"/>
</dbReference>
<gene>
    <name evidence="2" type="primary">cnrA_3</name>
    <name evidence="2" type="ORF">Pan216_16410</name>
</gene>
<dbReference type="GO" id="GO:0005886">
    <property type="term" value="C:plasma membrane"/>
    <property type="evidence" value="ECO:0007669"/>
    <property type="project" value="TreeGrafter"/>
</dbReference>
<dbReference type="InterPro" id="IPR001036">
    <property type="entry name" value="Acrflvin-R"/>
</dbReference>
<dbReference type="PRINTS" id="PR00702">
    <property type="entry name" value="ACRIFLAVINRP"/>
</dbReference>
<sequence length="1052" mass="114220">MFDAFYRRPRLLVLALGLIVVAGLSSFYVLPRMEDPNIAERIALVNTVFPGADAERVESLVTEKLEEELEEIEEIRELRSFSRPGISTISVRLQPYVRRDQVDEVWSRVRDKLTDAEPNLPPGVLKPRFDRVRTKAYATIVALVWELPGDPNYAILRRETEEMKSVLRAVPGTEDIDTFGDPEEEIRVTIDQAQLAMLGMTTRDLSRQIIASDAKVAAGAFRAGKEQLLLEVEGELDSLQRVARTPIHFGAQGQLVQLDDVAEVTKGITDPPSSLALIGGRPAIALGAVVLNSKRIDHWATASNAALERFRERLPRGVAMVKVFEQNDYVATRLSNLFLNLLMGGVAVVGVILVMMGWRDALIVGSALPLTSLMVLTGMRILEVPMHQMSITGLIIALGLLIDNAIVVVDEVGGKLKEGRSPSDAVSSSGRHLAIPLFGSTLTTALAFAPLALMPGPTGEFVGSIAISVVLAIFSSLFLAMTIIPALTAWTYPTSHGGLAKGWWRTGLEWPVAARWYRKTLTLFYRRPLLGIVVSLTLPIVGFANARHLPEQFFPQSDRDQFQVELELPSQTPLTQTVETVLAIREKLLDHPQITQVDWFLGRSALSFYYNVIPRKFGTSHFAQAMVTLKSAEGTDKLVREMQETIDRSFPQARTLLRKLEQGPPFDAPIEVRLFGPDVETLRDLGDRVRQLLAGIPNVVHTKSDLGETMPKLSLKVDEDEARLAGLDNTAIASQLESTLEGAVGGSIFEATEELPVRVRVSDAERADLDRIASLDLMSRTPSRAGRGRVPLAALANFELVPEIAVMPRLNRRRMNEVKAYLKAGVLPSTVLANFREAMRREGFTLPPGYQLAFGGEADERDDAVGNLMASVGVLVMLMAATLVLTFQSFRLAGLVGVVAVLSIGLGLGALWQFGYPFGFMAIIGTMGLAGVAINDAIVVLAAIREDGAARTGDVEAMVGVVAHSTRHIVATSLTTMVGFLPLILDGGMFWPPLAVSIAGGVGGATILALILVPATYVLLMGCRRPVEATAREVADDAAAVSSTSPRLLGAT</sequence>
<dbReference type="Gene3D" id="3.30.70.1430">
    <property type="entry name" value="Multidrug efflux transporter AcrB pore domain"/>
    <property type="match status" value="2"/>
</dbReference>
<dbReference type="SUPFAM" id="SSF82693">
    <property type="entry name" value="Multidrug efflux transporter AcrB pore domain, PN1, PN2, PC1 and PC2 subdomains"/>
    <property type="match status" value="2"/>
</dbReference>
<dbReference type="AlphaFoldDB" id="A0A518B1C8"/>
<feature type="transmembrane region" description="Helical" evidence="1">
    <location>
        <begin position="362"/>
        <end position="382"/>
    </location>
</feature>
<proteinExistence type="predicted"/>
<keyword evidence="3" id="KW-1185">Reference proteome</keyword>
<feature type="transmembrane region" description="Helical" evidence="1">
    <location>
        <begin position="528"/>
        <end position="546"/>
    </location>
</feature>
<name>A0A518B1C8_9BACT</name>
<feature type="transmembrane region" description="Helical" evidence="1">
    <location>
        <begin position="965"/>
        <end position="985"/>
    </location>
</feature>
<reference evidence="2 3" key="1">
    <citation type="submission" date="2019-02" db="EMBL/GenBank/DDBJ databases">
        <title>Deep-cultivation of Planctomycetes and their phenomic and genomic characterization uncovers novel biology.</title>
        <authorList>
            <person name="Wiegand S."/>
            <person name="Jogler M."/>
            <person name="Boedeker C."/>
            <person name="Pinto D."/>
            <person name="Vollmers J."/>
            <person name="Rivas-Marin E."/>
            <person name="Kohn T."/>
            <person name="Peeters S.H."/>
            <person name="Heuer A."/>
            <person name="Rast P."/>
            <person name="Oberbeckmann S."/>
            <person name="Bunk B."/>
            <person name="Jeske O."/>
            <person name="Meyerdierks A."/>
            <person name="Storesund J.E."/>
            <person name="Kallscheuer N."/>
            <person name="Luecker S."/>
            <person name="Lage O.M."/>
            <person name="Pohl T."/>
            <person name="Merkel B.J."/>
            <person name="Hornburger P."/>
            <person name="Mueller R.-W."/>
            <person name="Bruemmer F."/>
            <person name="Labrenz M."/>
            <person name="Spormann A.M."/>
            <person name="Op den Camp H."/>
            <person name="Overmann J."/>
            <person name="Amann R."/>
            <person name="Jetten M.S.M."/>
            <person name="Mascher T."/>
            <person name="Medema M.H."/>
            <person name="Devos D.P."/>
            <person name="Kaster A.-K."/>
            <person name="Ovreas L."/>
            <person name="Rohde M."/>
            <person name="Galperin M.Y."/>
            <person name="Jogler C."/>
        </authorList>
    </citation>
    <scope>NUCLEOTIDE SEQUENCE [LARGE SCALE GENOMIC DNA]</scope>
    <source>
        <strain evidence="2 3">Pan216</strain>
    </source>
</reference>
<keyword evidence="1" id="KW-0472">Membrane</keyword>
<feature type="transmembrane region" description="Helical" evidence="1">
    <location>
        <begin position="433"/>
        <end position="453"/>
    </location>
</feature>
<evidence type="ECO:0000313" key="3">
    <source>
        <dbReference type="Proteomes" id="UP000317093"/>
    </source>
</evidence>
<dbReference type="SUPFAM" id="SSF82714">
    <property type="entry name" value="Multidrug efflux transporter AcrB TolC docking domain, DN and DC subdomains"/>
    <property type="match status" value="2"/>
</dbReference>